<keyword evidence="4 8" id="KW-0547">Nucleotide-binding</keyword>
<dbReference type="InterPro" id="IPR002314">
    <property type="entry name" value="aa-tRNA-synt_IIb"/>
</dbReference>
<feature type="binding site" evidence="8">
    <location>
        <begin position="328"/>
        <end position="332"/>
    </location>
    <ligand>
        <name>substrate</name>
    </ligand>
</feature>
<evidence type="ECO:0000313" key="11">
    <source>
        <dbReference type="Proteomes" id="UP000032522"/>
    </source>
</evidence>
<dbReference type="Gene3D" id="3.40.50.800">
    <property type="entry name" value="Anticodon-binding domain"/>
    <property type="match status" value="1"/>
</dbReference>
<comment type="caution">
    <text evidence="10">The sequence shown here is derived from an EMBL/GenBank/DDBJ whole genome shotgun (WGS) entry which is preliminary data.</text>
</comment>
<reference evidence="10 11" key="1">
    <citation type="submission" date="2015-01" db="EMBL/GenBank/DDBJ databases">
        <authorList>
            <person name="Filippidou S."/>
            <person name="Jeanneret N."/>
            <person name="Russel-Delif L."/>
            <person name="Junier T."/>
            <person name="Wunderlin T."/>
            <person name="Molina V."/>
            <person name="Johnson S.L."/>
            <person name="Davenport K.W."/>
            <person name="Chain P.S."/>
            <person name="Dorador C."/>
            <person name="Junier P."/>
        </authorList>
    </citation>
    <scope>NUCLEOTIDE SEQUENCE [LARGE SCALE GENOMIC DNA]</scope>
    <source>
        <strain evidence="10 11">Et7/4</strain>
    </source>
</reference>
<dbReference type="OrthoDB" id="9760853at2"/>
<dbReference type="Gene3D" id="3.30.40.230">
    <property type="match status" value="1"/>
</dbReference>
<dbReference type="InterPro" id="IPR036621">
    <property type="entry name" value="Anticodon-bd_dom_sf"/>
</dbReference>
<dbReference type="CDD" id="cd00858">
    <property type="entry name" value="GlyRS_anticodon"/>
    <property type="match status" value="1"/>
</dbReference>
<dbReference type="InterPro" id="IPR004154">
    <property type="entry name" value="Anticodon-bd"/>
</dbReference>
<dbReference type="NCBIfam" id="NF003211">
    <property type="entry name" value="PRK04173.1"/>
    <property type="match status" value="1"/>
</dbReference>
<dbReference type="PATRIC" id="fig|1462.6.peg.3875"/>
<dbReference type="Gene3D" id="3.30.930.10">
    <property type="entry name" value="Bira Bifunctional Protein, Domain 2"/>
    <property type="match status" value="1"/>
</dbReference>
<sequence>MAVTMEEIVAHAKHRGFVFPGSEIYGGLANTWDYGPLGVELKNNIKRAWWKKFVQESPYNVGLDAAILMNPRTWEASGHLGNFNDPMVDCKQCKARHRADKLIEQALEEKGIEMIVDGLPLAKMDELIREYDIACPECGSRDFTNVRQFNLMFKTYQGVTESSANEIYLRPETAQGIFVNFKNVQRTMRKKLPFGIAQIGKSFRNEITPGNFTFRTREFEQMELEFFCKPGEELKWFEYWKQFCKEWLLSLGMNEENIRLRDHTKEELSHYSNATTDIEYHFPFGWGELWGIASRTDYDLKRHMEYSGEDFHYLDQETNERYIPYCIEPSLGADRVTLAFMIDAYDEEQLEDGTTRTVMHLHPALAPYKAAVLPLSKKLADGARRIYEELAKHFMVDYDETGSIGKRYRRQDEIGTPFCITYDFESEQDGQVTVRDRDTMEQVRLPIGELKSFLEEKIAF</sequence>
<organism evidence="10 11">
    <name type="scientific">Geobacillus kaustophilus</name>
    <dbReference type="NCBI Taxonomy" id="1462"/>
    <lineage>
        <taxon>Bacteria</taxon>
        <taxon>Bacillati</taxon>
        <taxon>Bacillota</taxon>
        <taxon>Bacilli</taxon>
        <taxon>Bacillales</taxon>
        <taxon>Anoxybacillaceae</taxon>
        <taxon>Geobacillus</taxon>
        <taxon>Geobacillus thermoleovorans group</taxon>
    </lineage>
</organism>
<keyword evidence="7 8" id="KW-0030">Aminoacyl-tRNA synthetase</keyword>
<proteinExistence type="inferred from homology"/>
<evidence type="ECO:0000256" key="7">
    <source>
        <dbReference type="ARBA" id="ARBA00023146"/>
    </source>
</evidence>
<dbReference type="InterPro" id="IPR022961">
    <property type="entry name" value="Gly_tRNA_ligase_bac"/>
</dbReference>
<comment type="subcellular location">
    <subcellularLocation>
        <location evidence="8">Cytoplasm</location>
    </subcellularLocation>
</comment>
<dbReference type="GO" id="GO:0006426">
    <property type="term" value="P:glycyl-tRNA aminoacylation"/>
    <property type="evidence" value="ECO:0007669"/>
    <property type="project" value="UniProtKB-UniRule"/>
</dbReference>
<evidence type="ECO:0000256" key="3">
    <source>
        <dbReference type="ARBA" id="ARBA00022598"/>
    </source>
</evidence>
<feature type="binding site" evidence="8">
    <location>
        <position position="98"/>
    </location>
    <ligand>
        <name>substrate</name>
    </ligand>
</feature>
<dbReference type="Proteomes" id="UP000032522">
    <property type="component" value="Unassembled WGS sequence"/>
</dbReference>
<dbReference type="RefSeq" id="WP_044732884.1">
    <property type="nucleotide sequence ID" value="NZ_JYBP01000003.1"/>
</dbReference>
<dbReference type="InterPro" id="IPR002315">
    <property type="entry name" value="tRNA-synt_gly"/>
</dbReference>
<feature type="binding site" evidence="8">
    <location>
        <begin position="288"/>
        <end position="289"/>
    </location>
    <ligand>
        <name>ATP</name>
        <dbReference type="ChEBI" id="CHEBI:30616"/>
    </ligand>
</feature>
<dbReference type="EMBL" id="JYBP01000003">
    <property type="protein sequence ID" value="KJE26580.1"/>
    <property type="molecule type" value="Genomic_DNA"/>
</dbReference>
<evidence type="ECO:0000256" key="5">
    <source>
        <dbReference type="ARBA" id="ARBA00022840"/>
    </source>
</evidence>
<evidence type="ECO:0000256" key="8">
    <source>
        <dbReference type="HAMAP-Rule" id="MF_00253"/>
    </source>
</evidence>
<comment type="subunit">
    <text evidence="8">Homodimer.</text>
</comment>
<feature type="binding site" evidence="8">
    <location>
        <begin position="204"/>
        <end position="206"/>
    </location>
    <ligand>
        <name>ATP</name>
        <dbReference type="ChEBI" id="CHEBI:30616"/>
    </ligand>
</feature>
<evidence type="ECO:0000256" key="1">
    <source>
        <dbReference type="ARBA" id="ARBA00008226"/>
    </source>
</evidence>
<feature type="domain" description="Aminoacyl-transfer RNA synthetases class-II family profile" evidence="9">
    <location>
        <begin position="101"/>
        <end position="367"/>
    </location>
</feature>
<dbReference type="InterPro" id="IPR045864">
    <property type="entry name" value="aa-tRNA-synth_II/BPL/LPL"/>
</dbReference>
<evidence type="ECO:0000259" key="9">
    <source>
        <dbReference type="PROSITE" id="PS50862"/>
    </source>
</evidence>
<dbReference type="PANTHER" id="PTHR10745:SF8">
    <property type="entry name" value="DNA POLYMERASE SUBUNIT GAMMA-2, MITOCHONDRIAL"/>
    <property type="match status" value="1"/>
</dbReference>
<dbReference type="PRINTS" id="PR01043">
    <property type="entry name" value="TRNASYNTHGLY"/>
</dbReference>
<dbReference type="GO" id="GO:0004820">
    <property type="term" value="F:glycine-tRNA ligase activity"/>
    <property type="evidence" value="ECO:0007669"/>
    <property type="project" value="UniProtKB-UniRule"/>
</dbReference>
<dbReference type="GO" id="GO:0015966">
    <property type="term" value="P:diadenosine tetraphosphate biosynthetic process"/>
    <property type="evidence" value="ECO:0007669"/>
    <property type="project" value="UniProtKB-ARBA"/>
</dbReference>
<dbReference type="NCBIfam" id="TIGR00389">
    <property type="entry name" value="glyS_dimeric"/>
    <property type="match status" value="1"/>
</dbReference>
<dbReference type="GO" id="GO:0140096">
    <property type="term" value="F:catalytic activity, acting on a protein"/>
    <property type="evidence" value="ECO:0007669"/>
    <property type="project" value="UniProtKB-ARBA"/>
</dbReference>
<evidence type="ECO:0000313" key="10">
    <source>
        <dbReference type="EMBL" id="KJE26580.1"/>
    </source>
</evidence>
<dbReference type="GO" id="GO:0005829">
    <property type="term" value="C:cytosol"/>
    <property type="evidence" value="ECO:0007669"/>
    <property type="project" value="UniProtKB-ARBA"/>
</dbReference>
<dbReference type="AlphaFoldDB" id="A0A0D8BR14"/>
<dbReference type="SUPFAM" id="SSF55681">
    <property type="entry name" value="Class II aaRS and biotin synthetases"/>
    <property type="match status" value="1"/>
</dbReference>
<dbReference type="EC" id="6.1.1.14" evidence="8"/>
<name>A0A0D8BR14_GEOKU</name>
<comment type="similarity">
    <text evidence="1 8">Belongs to the class-II aminoacyl-tRNA synthetase family.</text>
</comment>
<dbReference type="GO" id="GO:1990742">
    <property type="term" value="C:microvesicle"/>
    <property type="evidence" value="ECO:0007669"/>
    <property type="project" value="UniProtKB-ARBA"/>
</dbReference>
<dbReference type="FunFam" id="3.40.50.800:FF:000002">
    <property type="entry name" value="Glycine--tRNA ligase"/>
    <property type="match status" value="1"/>
</dbReference>
<dbReference type="GO" id="GO:0016740">
    <property type="term" value="F:transferase activity"/>
    <property type="evidence" value="ECO:0007669"/>
    <property type="project" value="UniProtKB-ARBA"/>
</dbReference>
<feature type="binding site" evidence="8">
    <location>
        <begin position="214"/>
        <end position="219"/>
    </location>
    <ligand>
        <name>ATP</name>
        <dbReference type="ChEBI" id="CHEBI:30616"/>
    </ligand>
</feature>
<dbReference type="InterPro" id="IPR033731">
    <property type="entry name" value="GlyRS-like_core"/>
</dbReference>
<keyword evidence="6 8" id="KW-0648">Protein biosynthesis</keyword>
<feature type="binding site" evidence="8">
    <location>
        <position position="172"/>
    </location>
    <ligand>
        <name>substrate</name>
    </ligand>
</feature>
<accession>A0A0D8BR14</accession>
<dbReference type="GO" id="GO:0070062">
    <property type="term" value="C:extracellular exosome"/>
    <property type="evidence" value="ECO:0007669"/>
    <property type="project" value="UniProtKB-ARBA"/>
</dbReference>
<dbReference type="PROSITE" id="PS50862">
    <property type="entry name" value="AA_TRNA_LIGASE_II"/>
    <property type="match status" value="1"/>
</dbReference>
<dbReference type="Pfam" id="PF03129">
    <property type="entry name" value="HGTP_anticodon"/>
    <property type="match status" value="1"/>
</dbReference>
<dbReference type="PANTHER" id="PTHR10745">
    <property type="entry name" value="GLYCYL-TRNA SYNTHETASE/DNA POLYMERASE SUBUNIT GAMMA-2"/>
    <property type="match status" value="1"/>
</dbReference>
<feature type="binding site" evidence="8">
    <location>
        <begin position="332"/>
        <end position="335"/>
    </location>
    <ligand>
        <name>ATP</name>
        <dbReference type="ChEBI" id="CHEBI:30616"/>
    </ligand>
</feature>
<dbReference type="GO" id="GO:0005524">
    <property type="term" value="F:ATP binding"/>
    <property type="evidence" value="ECO:0007669"/>
    <property type="project" value="UniProtKB-UniRule"/>
</dbReference>
<keyword evidence="5 8" id="KW-0067">ATP-binding</keyword>
<comment type="function">
    <text evidence="8">Catalyzes the attachment of glycine to tRNA(Gly).</text>
</comment>
<keyword evidence="3 8" id="KW-0436">Ligase</keyword>
<evidence type="ECO:0000256" key="2">
    <source>
        <dbReference type="ARBA" id="ARBA00022490"/>
    </source>
</evidence>
<keyword evidence="2 8" id="KW-0963">Cytoplasm</keyword>
<dbReference type="CDD" id="cd00774">
    <property type="entry name" value="GlyRS-like_core"/>
    <property type="match status" value="1"/>
</dbReference>
<feature type="binding site" evidence="8">
    <location>
        <begin position="219"/>
        <end position="223"/>
    </location>
    <ligand>
        <name>substrate</name>
    </ligand>
</feature>
<dbReference type="InterPro" id="IPR006195">
    <property type="entry name" value="aa-tRNA-synth_II"/>
</dbReference>
<protein>
    <recommendedName>
        <fullName evidence="8">Glycine--tRNA ligase</fullName>
        <ecNumber evidence="8">6.1.1.14</ecNumber>
    </recommendedName>
    <alternativeName>
        <fullName evidence="8">Glycyl-tRNA synthetase</fullName>
        <shortName evidence="8">GlyRS</shortName>
    </alternativeName>
</protein>
<evidence type="ECO:0000256" key="6">
    <source>
        <dbReference type="ARBA" id="ARBA00022917"/>
    </source>
</evidence>
<dbReference type="SUPFAM" id="SSF52954">
    <property type="entry name" value="Class II aaRS ABD-related"/>
    <property type="match status" value="1"/>
</dbReference>
<comment type="catalytic activity">
    <reaction evidence="8">
        <text>tRNA(Gly) + glycine + ATP = glycyl-tRNA(Gly) + AMP + diphosphate</text>
        <dbReference type="Rhea" id="RHEA:16013"/>
        <dbReference type="Rhea" id="RHEA-COMP:9664"/>
        <dbReference type="Rhea" id="RHEA-COMP:9683"/>
        <dbReference type="ChEBI" id="CHEBI:30616"/>
        <dbReference type="ChEBI" id="CHEBI:33019"/>
        <dbReference type="ChEBI" id="CHEBI:57305"/>
        <dbReference type="ChEBI" id="CHEBI:78442"/>
        <dbReference type="ChEBI" id="CHEBI:78522"/>
        <dbReference type="ChEBI" id="CHEBI:456215"/>
        <dbReference type="EC" id="6.1.1.14"/>
    </reaction>
</comment>
<gene>
    <name evidence="10" type="primary">glyS</name>
    <name evidence="8" type="synonym">glyQS</name>
    <name evidence="10" type="ORF">LG52_3519</name>
</gene>
<dbReference type="GO" id="GO:0004081">
    <property type="term" value="F:bis(5'-nucleosyl)-tetraphosphatase (asymmetrical) activity"/>
    <property type="evidence" value="ECO:0007669"/>
    <property type="project" value="UniProtKB-ARBA"/>
</dbReference>
<dbReference type="InterPro" id="IPR027031">
    <property type="entry name" value="Gly-tRNA_synthase/POLG2"/>
</dbReference>
<dbReference type="HAMAP" id="MF_00253_B">
    <property type="entry name" value="Gly_tRNA_synth_B"/>
    <property type="match status" value="1"/>
</dbReference>
<dbReference type="Pfam" id="PF00587">
    <property type="entry name" value="tRNA-synt_2b"/>
    <property type="match status" value="1"/>
</dbReference>
<evidence type="ECO:0000256" key="4">
    <source>
        <dbReference type="ARBA" id="ARBA00022741"/>
    </source>
</evidence>